<dbReference type="AlphaFoldDB" id="A0A172XS54"/>
<dbReference type="KEGG" id="chh:A0O34_04525"/>
<name>A0A172XS54_9FLAO</name>
<gene>
    <name evidence="1" type="ORF">A0O34_04525</name>
</gene>
<accession>A0A172XS54</accession>
<organism evidence="1 2">
    <name type="scientific">Chryseobacterium glaciei</name>
    <dbReference type="NCBI Taxonomy" id="1685010"/>
    <lineage>
        <taxon>Bacteria</taxon>
        <taxon>Pseudomonadati</taxon>
        <taxon>Bacteroidota</taxon>
        <taxon>Flavobacteriia</taxon>
        <taxon>Flavobacteriales</taxon>
        <taxon>Weeksellaceae</taxon>
        <taxon>Chryseobacterium group</taxon>
        <taxon>Chryseobacterium</taxon>
    </lineage>
</organism>
<proteinExistence type="predicted"/>
<dbReference type="EMBL" id="CP015199">
    <property type="protein sequence ID" value="ANF49847.1"/>
    <property type="molecule type" value="Genomic_DNA"/>
</dbReference>
<protein>
    <submittedName>
        <fullName evidence="1">Uncharacterized protein</fullName>
    </submittedName>
</protein>
<keyword evidence="2" id="KW-1185">Reference proteome</keyword>
<reference evidence="1 2" key="1">
    <citation type="submission" date="2016-04" db="EMBL/GenBank/DDBJ databases">
        <title>Complete Genome Sequence of Chryseobacterium sp. IHBB 10212.</title>
        <authorList>
            <person name="Pal M."/>
            <person name="Swarnkar M.K."/>
            <person name="Kaushal K."/>
            <person name="Chhibber S."/>
            <person name="Singh A.K."/>
            <person name="Gulati A."/>
        </authorList>
    </citation>
    <scope>NUCLEOTIDE SEQUENCE [LARGE SCALE GENOMIC DNA]</scope>
    <source>
        <strain evidence="1 2">IHBB 10212</strain>
    </source>
</reference>
<sequence length="328" mass="34404">MLMLMILPLNAQNNTATVNGAWDNCATWNSPPAIYNNSSSNKIINASVNVTLNSNWYAQGADLAALGGIDFQGANWLDFTGSGTNQTCIGTLATLSCNGGTQSDITISEGQAIPAGTTRTIPYTGGNGGSYPAGSWSANGITADLPAGNFAVGNGNLVFNLSGTPTANGTINIPITVAGISCNLTVSVLAPIPLTITSVGFNFSPNYPTQYPSNIIYRHNSSSPEIWNGSYTTPQTAAVQFTYYFPNGIRVVASSGAPIYFPGATTFNAAANMRMVVYAGWIYPGVNTLTWSLYRVSTGINVNFIGSHTINVLGTNLIFGYQTIRTGI</sequence>
<dbReference type="Proteomes" id="UP000077824">
    <property type="component" value="Chromosome"/>
</dbReference>
<evidence type="ECO:0000313" key="2">
    <source>
        <dbReference type="Proteomes" id="UP000077824"/>
    </source>
</evidence>
<evidence type="ECO:0000313" key="1">
    <source>
        <dbReference type="EMBL" id="ANF49847.1"/>
    </source>
</evidence>